<evidence type="ECO:0000313" key="2">
    <source>
        <dbReference type="Proteomes" id="UP000322181"/>
    </source>
</evidence>
<sequence>MKRRNPPGLLGSDGVLPRCITGRVAEYAQVHQQCAPQDFFRIFDKCCDTLQSNINKKQRVTADSTPETLPLTRLLQGLMPEDSVCYPGIGMTLSGNVRLRALSRLASAYFAQRTDFHYAPPVRVPYTPRAGTERLLGGGAMLGSHCLLRTAHLVMTIYADSLRVYDEWQPGGLRDRLCGQFLRTFLRRPVLWQVIIRPSAALILPAQLAVTPSLLGRNICL</sequence>
<protein>
    <submittedName>
        <fullName evidence="1">Type VI secretion system baseplate subunit TssG</fullName>
    </submittedName>
</protein>
<gene>
    <name evidence="1" type="ORF">F4V73_07000</name>
</gene>
<dbReference type="OrthoDB" id="6465190at2"/>
<dbReference type="Proteomes" id="UP000322181">
    <property type="component" value="Unassembled WGS sequence"/>
</dbReference>
<proteinExistence type="predicted"/>
<comment type="caution">
    <text evidence="1">The sequence shown here is derived from an EMBL/GenBank/DDBJ whole genome shotgun (WGS) entry which is preliminary data.</text>
</comment>
<name>A0A5M9RBH6_9GAMM</name>
<evidence type="ECO:0000313" key="1">
    <source>
        <dbReference type="EMBL" id="KAA8717582.1"/>
    </source>
</evidence>
<dbReference type="AlphaFoldDB" id="A0A5M9RBH6"/>
<organism evidence="1 2">
    <name type="scientific">Morganella psychrotolerans</name>
    <dbReference type="NCBI Taxonomy" id="368603"/>
    <lineage>
        <taxon>Bacteria</taxon>
        <taxon>Pseudomonadati</taxon>
        <taxon>Pseudomonadota</taxon>
        <taxon>Gammaproteobacteria</taxon>
        <taxon>Enterobacterales</taxon>
        <taxon>Morganellaceae</taxon>
        <taxon>Morganella</taxon>
    </lineage>
</organism>
<dbReference type="Pfam" id="PF06996">
    <property type="entry name" value="T6SS_TssG"/>
    <property type="match status" value="1"/>
</dbReference>
<dbReference type="EMBL" id="VXKB01000001">
    <property type="protein sequence ID" value="KAA8717582.1"/>
    <property type="molecule type" value="Genomic_DNA"/>
</dbReference>
<reference evidence="1 2" key="1">
    <citation type="submission" date="2019-09" db="EMBL/GenBank/DDBJ databases">
        <title>Draft genome sequence of various Type strains from the CCUG.</title>
        <authorList>
            <person name="Pineiro-Iglesias B."/>
            <person name="Tunovic T."/>
            <person name="Unosson C."/>
            <person name="Inganas E."/>
            <person name="Ohlen M."/>
            <person name="Cardew S."/>
            <person name="Jensie-Markopoulos S."/>
            <person name="Salva-Serra F."/>
            <person name="Jaen-Luchoro D."/>
            <person name="Karlsson R."/>
            <person name="Svensson-Stadler L."/>
            <person name="Chun J."/>
            <person name="Moore E."/>
        </authorList>
    </citation>
    <scope>NUCLEOTIDE SEQUENCE [LARGE SCALE GENOMIC DNA]</scope>
    <source>
        <strain evidence="1 2">CCUG 53682T</strain>
    </source>
</reference>
<dbReference type="InterPro" id="IPR010732">
    <property type="entry name" value="T6SS_TssG-like"/>
</dbReference>
<accession>A0A5M9RBH6</accession>
<dbReference type="RefSeq" id="WP_067361348.1">
    <property type="nucleotide sequence ID" value="NZ_BAAAFS010000001.1"/>
</dbReference>